<dbReference type="Proteomes" id="UP000220611">
    <property type="component" value="Unassembled WGS sequence"/>
</dbReference>
<evidence type="ECO:0000259" key="1">
    <source>
        <dbReference type="Pfam" id="PF12728"/>
    </source>
</evidence>
<dbReference type="GO" id="GO:0003677">
    <property type="term" value="F:DNA binding"/>
    <property type="evidence" value="ECO:0007669"/>
    <property type="project" value="UniProtKB-KW"/>
</dbReference>
<gene>
    <name evidence="3" type="ORF">CH238_04490</name>
    <name evidence="2" type="ORF">CLOLEP_03815</name>
</gene>
<dbReference type="EMBL" id="NOXF01000002">
    <property type="protein sequence ID" value="PEQ25291.1"/>
    <property type="molecule type" value="Genomic_DNA"/>
</dbReference>
<evidence type="ECO:0000313" key="3">
    <source>
        <dbReference type="EMBL" id="PEQ25291.1"/>
    </source>
</evidence>
<sequence>MKEDYTLNCNETDKKYKVMFPDYPDIVTVAQLRKMLGISRHLAYDLIAQKRIKAFQLGNSYKIPKVNVIDYTICCQEDLERTLENNGILNNLNMTQTSLNQSEND</sequence>
<dbReference type="Pfam" id="PF12728">
    <property type="entry name" value="HTH_17"/>
    <property type="match status" value="1"/>
</dbReference>
<dbReference type="eggNOG" id="ENOG5033DRR">
    <property type="taxonomic scope" value="Bacteria"/>
</dbReference>
<evidence type="ECO:0000313" key="4">
    <source>
        <dbReference type="Proteomes" id="UP000003490"/>
    </source>
</evidence>
<dbReference type="OrthoDB" id="1655135at2"/>
<proteinExistence type="predicted"/>
<accession>A7VYY7</accession>
<comment type="caution">
    <text evidence="2">The sequence shown here is derived from an EMBL/GenBank/DDBJ whole genome shotgun (WGS) entry which is preliminary data.</text>
</comment>
<organism evidence="2 4">
    <name type="scientific">[Clostridium] leptum DSM 753</name>
    <dbReference type="NCBI Taxonomy" id="428125"/>
    <lineage>
        <taxon>Bacteria</taxon>
        <taxon>Bacillati</taxon>
        <taxon>Bacillota</taxon>
        <taxon>Clostridia</taxon>
        <taxon>Eubacteriales</taxon>
        <taxon>Oscillospiraceae</taxon>
        <taxon>Oscillospiraceae incertae sedis</taxon>
    </lineage>
</organism>
<reference evidence="2 4" key="2">
    <citation type="submission" date="2007-08" db="EMBL/GenBank/DDBJ databases">
        <authorList>
            <person name="Fulton L."/>
            <person name="Clifton S."/>
            <person name="Fulton B."/>
            <person name="Xu J."/>
            <person name="Minx P."/>
            <person name="Pepin K.H."/>
            <person name="Johnson M."/>
            <person name="Thiruvilangam P."/>
            <person name="Bhonagiri V."/>
            <person name="Nash W.E."/>
            <person name="Wang C."/>
            <person name="Mardis E.R."/>
            <person name="Wilson R.K."/>
        </authorList>
    </citation>
    <scope>NUCLEOTIDE SEQUENCE [LARGE SCALE GENOMIC DNA]</scope>
    <source>
        <strain evidence="2 4">DSM 753</strain>
    </source>
</reference>
<dbReference type="EMBL" id="ABCB02000021">
    <property type="protein sequence ID" value="EDO59765.1"/>
    <property type="molecule type" value="Genomic_DNA"/>
</dbReference>
<name>A7VYY7_9FIRM</name>
<protein>
    <submittedName>
        <fullName evidence="3">DNA-binding protein</fullName>
    </submittedName>
</protein>
<keyword evidence="5" id="KW-1185">Reference proteome</keyword>
<evidence type="ECO:0000313" key="5">
    <source>
        <dbReference type="Proteomes" id="UP000220611"/>
    </source>
</evidence>
<keyword evidence="3" id="KW-0238">DNA-binding</keyword>
<reference evidence="2 4" key="1">
    <citation type="submission" date="2007-08" db="EMBL/GenBank/DDBJ databases">
        <title>Draft genome sequence of Clostridium leptum (DSM 753).</title>
        <authorList>
            <person name="Sudarsanam P."/>
            <person name="Ley R."/>
            <person name="Guruge J."/>
            <person name="Turnbaugh P.J."/>
            <person name="Mahowald M."/>
            <person name="Liep D."/>
            <person name="Gordon J."/>
        </authorList>
    </citation>
    <scope>NUCLEOTIDE SEQUENCE [LARGE SCALE GENOMIC DNA]</scope>
    <source>
        <strain evidence="2 4">DSM 753</strain>
    </source>
</reference>
<feature type="domain" description="Helix-turn-helix" evidence="1">
    <location>
        <begin position="27"/>
        <end position="71"/>
    </location>
</feature>
<evidence type="ECO:0000313" key="2">
    <source>
        <dbReference type="EMBL" id="EDO59765.1"/>
    </source>
</evidence>
<dbReference type="HOGENOM" id="CLU_2231904_0_0_9"/>
<dbReference type="Proteomes" id="UP000003490">
    <property type="component" value="Unassembled WGS sequence"/>
</dbReference>
<dbReference type="InterPro" id="IPR041657">
    <property type="entry name" value="HTH_17"/>
</dbReference>
<dbReference type="AlphaFoldDB" id="A7VYY7"/>
<reference evidence="3 5" key="3">
    <citation type="submission" date="2017-07" db="EMBL/GenBank/DDBJ databases">
        <title>Prevalence of linear plasmids in Cutibacterium (Propionibacterium) acnes isolates obtained from prostatic tissue.</title>
        <authorList>
            <person name="Davidsson S."/>
            <person name="Carlsson J."/>
            <person name="Molling P."/>
            <person name="Andren O."/>
            <person name="Andersson S.-O."/>
            <person name="Brzuszkiewicz E."/>
            <person name="Poehlein A."/>
            <person name="Al-Zeer M."/>
            <person name="Brinkmann V."/>
            <person name="Scavenius C."/>
            <person name="Nazipi S."/>
            <person name="Soderquist B."/>
            <person name="Bruggemann H."/>
        </authorList>
    </citation>
    <scope>NUCLEOTIDE SEQUENCE [LARGE SCALE GENOMIC DNA]</scope>
    <source>
        <strain evidence="3 5">DSM 753</strain>
    </source>
</reference>